<evidence type="ECO:0000256" key="4">
    <source>
        <dbReference type="ARBA" id="ARBA00022842"/>
    </source>
</evidence>
<keyword evidence="9" id="KW-1185">Reference proteome</keyword>
<comment type="caution">
    <text evidence="8">The sequence shown here is derived from an EMBL/GenBank/DDBJ whole genome shotgun (WGS) entry which is preliminary data.</text>
</comment>
<evidence type="ECO:0000256" key="7">
    <source>
        <dbReference type="ARBA" id="ARBA00023264"/>
    </source>
</evidence>
<evidence type="ECO:0000256" key="1">
    <source>
        <dbReference type="ARBA" id="ARBA00022516"/>
    </source>
</evidence>
<proteinExistence type="predicted"/>
<accession>A0ABX1D6R9</accession>
<organism evidence="8 9">
    <name type="scientific">Salinimicrobium oceani</name>
    <dbReference type="NCBI Taxonomy" id="2722702"/>
    <lineage>
        <taxon>Bacteria</taxon>
        <taxon>Pseudomonadati</taxon>
        <taxon>Bacteroidota</taxon>
        <taxon>Flavobacteriia</taxon>
        <taxon>Flavobacteriales</taxon>
        <taxon>Flavobacteriaceae</taxon>
        <taxon>Salinimicrobium</taxon>
    </lineage>
</organism>
<dbReference type="Proteomes" id="UP000703674">
    <property type="component" value="Unassembled WGS sequence"/>
</dbReference>
<keyword evidence="3" id="KW-0479">Metal-binding</keyword>
<dbReference type="SUPFAM" id="SSF51395">
    <property type="entry name" value="FMN-linked oxidoreductases"/>
    <property type="match status" value="1"/>
</dbReference>
<keyword evidence="2" id="KW-0808">Transferase</keyword>
<feature type="non-terminal residue" evidence="8">
    <location>
        <position position="114"/>
    </location>
</feature>
<keyword evidence="1" id="KW-0444">Lipid biosynthesis</keyword>
<keyword evidence="7" id="KW-1208">Phospholipid metabolism</keyword>
<dbReference type="RefSeq" id="WP_317172324.1">
    <property type="nucleotide sequence ID" value="NZ_JAAVJR010000048.1"/>
</dbReference>
<evidence type="ECO:0000256" key="6">
    <source>
        <dbReference type="ARBA" id="ARBA00023209"/>
    </source>
</evidence>
<protein>
    <submittedName>
        <fullName evidence="8">Geranylgeranylglyceryl/heptaprenylglyceryl phosphate synthase</fullName>
    </submittedName>
</protein>
<keyword evidence="4" id="KW-0460">Magnesium</keyword>
<reference evidence="8 9" key="1">
    <citation type="submission" date="2020-03" db="EMBL/GenBank/DDBJ databases">
        <title>Salinimicrobium sp. nov, isolated from SCS.</title>
        <authorList>
            <person name="Cao W.R."/>
        </authorList>
    </citation>
    <scope>NUCLEOTIDE SEQUENCE [LARGE SCALE GENOMIC DNA]</scope>
    <source>
        <strain evidence="9">J15B91</strain>
    </source>
</reference>
<dbReference type="InterPro" id="IPR008205">
    <property type="entry name" value="GGGP_HepGP_synthase"/>
</dbReference>
<name>A0ABX1D6R9_9FLAO</name>
<dbReference type="Gene3D" id="3.20.20.390">
    <property type="entry name" value="FMN-linked oxidoreductases"/>
    <property type="match status" value="1"/>
</dbReference>
<dbReference type="InterPro" id="IPR038597">
    <property type="entry name" value="GGGP/HepGP_synthase_sf"/>
</dbReference>
<keyword evidence="5" id="KW-0443">Lipid metabolism</keyword>
<evidence type="ECO:0000313" key="8">
    <source>
        <dbReference type="EMBL" id="NJW54266.1"/>
    </source>
</evidence>
<evidence type="ECO:0000256" key="5">
    <source>
        <dbReference type="ARBA" id="ARBA00023098"/>
    </source>
</evidence>
<evidence type="ECO:0000313" key="9">
    <source>
        <dbReference type="Proteomes" id="UP000703674"/>
    </source>
</evidence>
<sequence length="114" mass="12591">MKHVLRNFIEAEKAGKKQLAVLIDPEKFDPATASDFLRKLPSFTTHIFIGGSTVTSEEMESCVKTIKAETFLPLVLFPGDHQQISNSADALLFLSLLSGRNPEYLIGQQVRSVA</sequence>
<evidence type="ECO:0000256" key="2">
    <source>
        <dbReference type="ARBA" id="ARBA00022679"/>
    </source>
</evidence>
<keyword evidence="6" id="KW-0594">Phospholipid biosynthesis</keyword>
<dbReference type="Pfam" id="PF01884">
    <property type="entry name" value="PcrB"/>
    <property type="match status" value="1"/>
</dbReference>
<gene>
    <name evidence="8" type="ORF">HC175_15250</name>
</gene>
<dbReference type="EMBL" id="JAAVJR010000048">
    <property type="protein sequence ID" value="NJW54266.1"/>
    <property type="molecule type" value="Genomic_DNA"/>
</dbReference>
<evidence type="ECO:0000256" key="3">
    <source>
        <dbReference type="ARBA" id="ARBA00022723"/>
    </source>
</evidence>